<reference evidence="1" key="1">
    <citation type="submission" date="2009-07" db="EMBL/GenBank/DDBJ databases">
        <authorList>
            <person name="Weinstock G."/>
            <person name="Sodergren E."/>
            <person name="Clifton S."/>
            <person name="Fulton L."/>
            <person name="Fulton B."/>
            <person name="Courtney L."/>
            <person name="Fronick C."/>
            <person name="Harrison M."/>
            <person name="Strong C."/>
            <person name="Farmer C."/>
            <person name="Delahaunty K."/>
            <person name="Markovic C."/>
            <person name="Hall O."/>
            <person name="Minx P."/>
            <person name="Tomlinson C."/>
            <person name="Mitreva M."/>
            <person name="Nelson J."/>
            <person name="Hou S."/>
            <person name="Wollam A."/>
            <person name="Pepin K.H."/>
            <person name="Johnson M."/>
            <person name="Bhonagiri V."/>
            <person name="Nash W.E."/>
            <person name="Warren W."/>
            <person name="Chinwalla A."/>
            <person name="Mardis E.R."/>
            <person name="Wilson R.K."/>
        </authorList>
    </citation>
    <scope>NUCLEOTIDE SEQUENCE [LARGE SCALE GENOMIC DNA]</scope>
    <source>
        <strain evidence="1">ATCC 29256</strain>
    </source>
</reference>
<keyword evidence="2" id="KW-1185">Reference proteome</keyword>
<evidence type="ECO:0000313" key="1">
    <source>
        <dbReference type="EMBL" id="EET45156.1"/>
    </source>
</evidence>
<organism evidence="1 2">
    <name type="scientific">Neisseria sicca ATCC 29256</name>
    <dbReference type="NCBI Taxonomy" id="547045"/>
    <lineage>
        <taxon>Bacteria</taxon>
        <taxon>Pseudomonadati</taxon>
        <taxon>Pseudomonadota</taxon>
        <taxon>Betaproteobacteria</taxon>
        <taxon>Neisseriales</taxon>
        <taxon>Neisseriaceae</taxon>
        <taxon>Neisseria</taxon>
    </lineage>
</organism>
<accession>C6M3K3</accession>
<comment type="caution">
    <text evidence="1">The sequence shown here is derived from an EMBL/GenBank/DDBJ whole genome shotgun (WGS) entry which is preliminary data.</text>
</comment>
<dbReference type="EMBL" id="ACKO02000005">
    <property type="protein sequence ID" value="EET45156.1"/>
    <property type="molecule type" value="Genomic_DNA"/>
</dbReference>
<dbReference type="Proteomes" id="UP000005365">
    <property type="component" value="Unassembled WGS sequence"/>
</dbReference>
<gene>
    <name evidence="1" type="ORF">NEISICOT_01151</name>
</gene>
<name>C6M3K3_NEISI</name>
<proteinExistence type="predicted"/>
<dbReference type="AlphaFoldDB" id="C6M3K3"/>
<protein>
    <submittedName>
        <fullName evidence="1">Uncharacterized protein</fullName>
    </submittedName>
</protein>
<sequence length="52" mass="6060">MFQNRQPPKSPDDTIASRLPNKAVFMNRFCFVLILPEKPETLFRRPSHTESA</sequence>
<evidence type="ECO:0000313" key="2">
    <source>
        <dbReference type="Proteomes" id="UP000005365"/>
    </source>
</evidence>